<dbReference type="InterPro" id="IPR050570">
    <property type="entry name" value="Cell_wall_metabolism_enzyme"/>
</dbReference>
<comment type="caution">
    <text evidence="4">The sequence shown here is derived from an EMBL/GenBank/DDBJ whole genome shotgun (WGS) entry which is preliminary data.</text>
</comment>
<evidence type="ECO:0000313" key="6">
    <source>
        <dbReference type="Proteomes" id="UP000054404"/>
    </source>
</evidence>
<proteinExistence type="predicted"/>
<sequence length="202" mass="20473">MKKFLVALALVSLGGVAALTLPSGPAPAELSESVAPSANSALSADSVGLAGTVDADSLAGSVGLAGSAPTVEYAWPSGAEVPVLRPFAPGPNNWDAGHRGVDLAIAAGQPVYAAASGRVIYAGKLNDRDLVSIGHADGIRTTYEPLSPAVTRGDTVTRGQLIGHVTGEHCAPSSCLHWGAKRATSDYLDPLSLLWGPIMLVE</sequence>
<keyword evidence="1 2" id="KW-0732">Signal</keyword>
<dbReference type="InterPro" id="IPR011055">
    <property type="entry name" value="Dup_hybrid_motif"/>
</dbReference>
<dbReference type="Pfam" id="PF01551">
    <property type="entry name" value="Peptidase_M23"/>
    <property type="match status" value="1"/>
</dbReference>
<dbReference type="InterPro" id="IPR016047">
    <property type="entry name" value="M23ase_b-sheet_dom"/>
</dbReference>
<dbReference type="PANTHER" id="PTHR21666:SF289">
    <property type="entry name" value="L-ALA--D-GLU ENDOPEPTIDASE"/>
    <property type="match status" value="1"/>
</dbReference>
<dbReference type="PANTHER" id="PTHR21666">
    <property type="entry name" value="PEPTIDASE-RELATED"/>
    <property type="match status" value="1"/>
</dbReference>
<feature type="chain" id="PRO_5042680702" evidence="2">
    <location>
        <begin position="29"/>
        <end position="202"/>
    </location>
</feature>
<evidence type="ECO:0000256" key="2">
    <source>
        <dbReference type="SAM" id="SignalP"/>
    </source>
</evidence>
<organism evidence="4 6">
    <name type="scientific">Trueperella bernardiae</name>
    <dbReference type="NCBI Taxonomy" id="59561"/>
    <lineage>
        <taxon>Bacteria</taxon>
        <taxon>Bacillati</taxon>
        <taxon>Actinomycetota</taxon>
        <taxon>Actinomycetes</taxon>
        <taxon>Actinomycetales</taxon>
        <taxon>Actinomycetaceae</taxon>
        <taxon>Trueperella</taxon>
    </lineage>
</organism>
<feature type="signal peptide" evidence="2">
    <location>
        <begin position="1"/>
        <end position="28"/>
    </location>
</feature>
<dbReference type="Gene3D" id="2.70.70.10">
    <property type="entry name" value="Glucose Permease (Domain IIA)"/>
    <property type="match status" value="1"/>
</dbReference>
<dbReference type="GO" id="GO:0004222">
    <property type="term" value="F:metalloendopeptidase activity"/>
    <property type="evidence" value="ECO:0007669"/>
    <property type="project" value="TreeGrafter"/>
</dbReference>
<dbReference type="RefSeq" id="WP_062612042.1">
    <property type="nucleotide sequence ID" value="NZ_CALTZF010000006.1"/>
</dbReference>
<gene>
    <name evidence="4" type="ORF">AQZ59_00043</name>
    <name evidence="5" type="ORF">QP858_02415</name>
</gene>
<dbReference type="Proteomes" id="UP001225576">
    <property type="component" value="Unassembled WGS sequence"/>
</dbReference>
<protein>
    <submittedName>
        <fullName evidence="4">Lipoprotein NlpD</fullName>
    </submittedName>
    <submittedName>
        <fullName evidence="5">Peptidoglycan DD-metalloendopeptidase family protein</fullName>
    </submittedName>
</protein>
<keyword evidence="6" id="KW-1185">Reference proteome</keyword>
<dbReference type="PATRIC" id="fig|59561.3.peg.43"/>
<reference evidence="4 6" key="1">
    <citation type="submission" date="2015-11" db="EMBL/GenBank/DDBJ databases">
        <title>Draft Genome Sequence of the Type Strain Trueperella bernardiae LCDC 89-0504T, Isolated from Blood Culture.</title>
        <authorList>
            <person name="Bernier A.-M."/>
            <person name="Bernard K."/>
        </authorList>
    </citation>
    <scope>NUCLEOTIDE SEQUENCE [LARGE SCALE GENOMIC DNA]</scope>
    <source>
        <strain evidence="4 6">LCDC 89-0504</strain>
    </source>
</reference>
<dbReference type="EMBL" id="JASPDQ010000003">
    <property type="protein sequence ID" value="MDK8601312.1"/>
    <property type="molecule type" value="Genomic_DNA"/>
</dbReference>
<reference evidence="5" key="2">
    <citation type="submission" date="2023-05" db="EMBL/GenBank/DDBJ databases">
        <title>Genomic Catalog of Human Bladder Bacteria.</title>
        <authorList>
            <person name="Du J."/>
        </authorList>
    </citation>
    <scope>NUCLEOTIDE SEQUENCE</scope>
    <source>
        <strain evidence="5">UMB1304A</strain>
    </source>
</reference>
<dbReference type="Proteomes" id="UP000054404">
    <property type="component" value="Unassembled WGS sequence"/>
</dbReference>
<dbReference type="EMBL" id="LNIZ01000001">
    <property type="protein sequence ID" value="KTF04743.1"/>
    <property type="molecule type" value="Genomic_DNA"/>
</dbReference>
<dbReference type="STRING" id="59561.AQZ59_00043"/>
<accession>A0A0W1KM78</accession>
<keyword evidence="4" id="KW-0449">Lipoprotein</keyword>
<name>A0A0W1KM78_9ACTO</name>
<dbReference type="AlphaFoldDB" id="A0A0W1KM78"/>
<feature type="domain" description="M23ase beta-sheet core" evidence="3">
    <location>
        <begin position="97"/>
        <end position="189"/>
    </location>
</feature>
<evidence type="ECO:0000256" key="1">
    <source>
        <dbReference type="ARBA" id="ARBA00022729"/>
    </source>
</evidence>
<dbReference type="OrthoDB" id="5245088at2"/>
<dbReference type="SUPFAM" id="SSF51261">
    <property type="entry name" value="Duplicated hybrid motif"/>
    <property type="match status" value="1"/>
</dbReference>
<evidence type="ECO:0000313" key="4">
    <source>
        <dbReference type="EMBL" id="KTF04743.1"/>
    </source>
</evidence>
<evidence type="ECO:0000259" key="3">
    <source>
        <dbReference type="Pfam" id="PF01551"/>
    </source>
</evidence>
<evidence type="ECO:0000313" key="5">
    <source>
        <dbReference type="EMBL" id="MDK8601312.1"/>
    </source>
</evidence>
<dbReference type="CDD" id="cd12797">
    <property type="entry name" value="M23_peptidase"/>
    <property type="match status" value="1"/>
</dbReference>